<sequence length="742" mass="82923">MISVLFLALVTYGFLLVAGGTSGSVGLAISSVLTLTGTFQWGMRQSAETENLMTSVERTIEYTKIEPEEDDNSEESLQKITPENWPKDGEIKFENLTLAYGDKIVLNDLNFEIKSGEKIGIVGRTGAGKSTVLCALFRLSETTGEVLIDGVKIRNVGLHELRKNLSIIPQEPVLFSGSVRMNLDPFEKASDEELWKVLEEVDLKNAVPALDSQAAIGALTTIRSSKRQITLVDQFDSIQDIHSATWFLFISSNRWFGIWLEMISVLFLALVTYGFLLVAGGTSGSVGLAISSVLTLTGTFQWGMRQSAETENLMTSVERTIEYTKIEPEEDDNSEESLQKITPENWPKDGEIKFENLTLAYGDKIVLNDLNFEIKSGEKIGIVGRTGAGKSTVLCALFRLSETTGEVLIDGVKIRNVGLHELRKNLSIIPQEPVLFSGSVRMNLDPFEKASDEELWKVLEEVDLKNAVPALDSQAAVENFLYLGILDTGKFWPRRRRGQHSAFKIGKSGGKEGRKGEGKKKEEGKRKGEEEGKMGREKKRGRKKKRGREKKRGRKKKREREKKRGRGKKGRGKRKGEEEWNGMGRENVQDGGSNFSVGQRQLFCLARAILRRNKVIVMDEATANVDPQTDALIQETIRNKFGNCTVLMIAHRLHSVVECDKLLVLDKGRLMQFDHPHKLYQNRGVIFYSMSRSTGGGSHEQLMSTAEKAYLNKFPTPEIIEEVKEDKADDDSDDGDDKAEKN</sequence>
<comment type="similarity">
    <text evidence="2">Belongs to the ABC transporter superfamily. ABCC family. Conjugate transporter (TC 3.A.1.208) subfamily.</text>
</comment>
<keyword evidence="6 9" id="KW-1133">Transmembrane helix</keyword>
<comment type="subcellular location">
    <subcellularLocation>
        <location evidence="1">Membrane</location>
        <topology evidence="1">Multi-pass membrane protein</topology>
    </subcellularLocation>
</comment>
<feature type="region of interest" description="Disordered" evidence="8">
    <location>
        <begin position="721"/>
        <end position="742"/>
    </location>
</feature>
<evidence type="ECO:0000256" key="6">
    <source>
        <dbReference type="ARBA" id="ARBA00022989"/>
    </source>
</evidence>
<dbReference type="InterPro" id="IPR017871">
    <property type="entry name" value="ABC_transporter-like_CS"/>
</dbReference>
<evidence type="ECO:0000256" key="4">
    <source>
        <dbReference type="ARBA" id="ARBA00022741"/>
    </source>
</evidence>
<keyword evidence="3 9" id="KW-0812">Transmembrane</keyword>
<dbReference type="SUPFAM" id="SSF90123">
    <property type="entry name" value="ABC transporter transmembrane region"/>
    <property type="match status" value="2"/>
</dbReference>
<keyword evidence="4" id="KW-0547">Nucleotide-binding</keyword>
<organism evidence="11 12">
    <name type="scientific">Orchesella dallaii</name>
    <dbReference type="NCBI Taxonomy" id="48710"/>
    <lineage>
        <taxon>Eukaryota</taxon>
        <taxon>Metazoa</taxon>
        <taxon>Ecdysozoa</taxon>
        <taxon>Arthropoda</taxon>
        <taxon>Hexapoda</taxon>
        <taxon>Collembola</taxon>
        <taxon>Entomobryomorpha</taxon>
        <taxon>Entomobryoidea</taxon>
        <taxon>Orchesellidae</taxon>
        <taxon>Orchesellinae</taxon>
        <taxon>Orchesella</taxon>
    </lineage>
</organism>
<dbReference type="PROSITE" id="PS50893">
    <property type="entry name" value="ABC_TRANSPORTER_2"/>
    <property type="match status" value="2"/>
</dbReference>
<evidence type="ECO:0000256" key="1">
    <source>
        <dbReference type="ARBA" id="ARBA00004141"/>
    </source>
</evidence>
<feature type="compositionally biased region" description="Basic residues" evidence="8">
    <location>
        <begin position="536"/>
        <end position="574"/>
    </location>
</feature>
<dbReference type="Pfam" id="PF00005">
    <property type="entry name" value="ABC_tran"/>
    <property type="match status" value="3"/>
</dbReference>
<dbReference type="Gene3D" id="3.40.50.300">
    <property type="entry name" value="P-loop containing nucleotide triphosphate hydrolases"/>
    <property type="match status" value="3"/>
</dbReference>
<feature type="region of interest" description="Disordered" evidence="8">
    <location>
        <begin position="497"/>
        <end position="592"/>
    </location>
</feature>
<name>A0ABP1RJH8_9HEXA</name>
<evidence type="ECO:0000256" key="2">
    <source>
        <dbReference type="ARBA" id="ARBA00009726"/>
    </source>
</evidence>
<proteinExistence type="inferred from homology"/>
<feature type="domain" description="ABC transporter" evidence="10">
    <location>
        <begin position="91"/>
        <end position="316"/>
    </location>
</feature>
<feature type="transmembrane region" description="Helical" evidence="9">
    <location>
        <begin position="286"/>
        <end position="304"/>
    </location>
</feature>
<dbReference type="InterPro" id="IPR003593">
    <property type="entry name" value="AAA+_ATPase"/>
</dbReference>
<dbReference type="SMART" id="SM00382">
    <property type="entry name" value="AAA"/>
    <property type="match status" value="2"/>
</dbReference>
<dbReference type="SUPFAM" id="SSF52540">
    <property type="entry name" value="P-loop containing nucleoside triphosphate hydrolases"/>
    <property type="match status" value="2"/>
</dbReference>
<feature type="domain" description="ABC transporter" evidence="10">
    <location>
        <begin position="352"/>
        <end position="692"/>
    </location>
</feature>
<evidence type="ECO:0000313" key="12">
    <source>
        <dbReference type="Proteomes" id="UP001642540"/>
    </source>
</evidence>
<evidence type="ECO:0000256" key="5">
    <source>
        <dbReference type="ARBA" id="ARBA00022840"/>
    </source>
</evidence>
<dbReference type="Gene3D" id="1.20.1560.10">
    <property type="entry name" value="ABC transporter type 1, transmembrane domain"/>
    <property type="match status" value="2"/>
</dbReference>
<dbReference type="InterPro" id="IPR050173">
    <property type="entry name" value="ABC_transporter_C-like"/>
</dbReference>
<dbReference type="InterPro" id="IPR027417">
    <property type="entry name" value="P-loop_NTPase"/>
</dbReference>
<keyword evidence="12" id="KW-1185">Reference proteome</keyword>
<comment type="caution">
    <text evidence="11">The sequence shown here is derived from an EMBL/GenBank/DDBJ whole genome shotgun (WGS) entry which is preliminary data.</text>
</comment>
<dbReference type="Proteomes" id="UP001642540">
    <property type="component" value="Unassembled WGS sequence"/>
</dbReference>
<evidence type="ECO:0000256" key="7">
    <source>
        <dbReference type="ARBA" id="ARBA00023136"/>
    </source>
</evidence>
<reference evidence="11 12" key="1">
    <citation type="submission" date="2024-08" db="EMBL/GenBank/DDBJ databases">
        <authorList>
            <person name="Cucini C."/>
            <person name="Frati F."/>
        </authorList>
    </citation>
    <scope>NUCLEOTIDE SEQUENCE [LARGE SCALE GENOMIC DNA]</scope>
</reference>
<evidence type="ECO:0000256" key="9">
    <source>
        <dbReference type="SAM" id="Phobius"/>
    </source>
</evidence>
<dbReference type="PANTHER" id="PTHR24223:SF456">
    <property type="entry name" value="MULTIDRUG RESISTANCE-ASSOCIATED PROTEIN LETHAL(2)03659"/>
    <property type="match status" value="1"/>
</dbReference>
<evidence type="ECO:0000256" key="8">
    <source>
        <dbReference type="SAM" id="MobiDB-lite"/>
    </source>
</evidence>
<feature type="transmembrane region" description="Helical" evidence="9">
    <location>
        <begin position="255"/>
        <end position="279"/>
    </location>
</feature>
<dbReference type="InterPro" id="IPR036640">
    <property type="entry name" value="ABC1_TM_sf"/>
</dbReference>
<feature type="compositionally biased region" description="Acidic residues" evidence="8">
    <location>
        <begin position="728"/>
        <end position="742"/>
    </location>
</feature>
<evidence type="ECO:0000256" key="3">
    <source>
        <dbReference type="ARBA" id="ARBA00022692"/>
    </source>
</evidence>
<feature type="compositionally biased region" description="Basic and acidic residues" evidence="8">
    <location>
        <begin position="509"/>
        <end position="535"/>
    </location>
</feature>
<gene>
    <name evidence="11" type="ORF">ODALV1_LOCUS22915</name>
</gene>
<dbReference type="PANTHER" id="PTHR24223">
    <property type="entry name" value="ATP-BINDING CASSETTE SUB-FAMILY C"/>
    <property type="match status" value="1"/>
</dbReference>
<evidence type="ECO:0000259" key="10">
    <source>
        <dbReference type="PROSITE" id="PS50893"/>
    </source>
</evidence>
<dbReference type="InterPro" id="IPR003439">
    <property type="entry name" value="ABC_transporter-like_ATP-bd"/>
</dbReference>
<protein>
    <recommendedName>
        <fullName evidence="10">ABC transporter domain-containing protein</fullName>
    </recommendedName>
</protein>
<dbReference type="PROSITE" id="PS00211">
    <property type="entry name" value="ABC_TRANSPORTER_1"/>
    <property type="match status" value="1"/>
</dbReference>
<accession>A0ABP1RJH8</accession>
<dbReference type="CDD" id="cd03244">
    <property type="entry name" value="ABCC_MRP_domain2"/>
    <property type="match status" value="1"/>
</dbReference>
<keyword evidence="5" id="KW-0067">ATP-binding</keyword>
<evidence type="ECO:0000313" key="11">
    <source>
        <dbReference type="EMBL" id="CAL8129154.1"/>
    </source>
</evidence>
<keyword evidence="7 9" id="KW-0472">Membrane</keyword>
<dbReference type="EMBL" id="CAXLJM020000076">
    <property type="protein sequence ID" value="CAL8129154.1"/>
    <property type="molecule type" value="Genomic_DNA"/>
</dbReference>